<sequence length="136" mass="14120">MFTSKSLLFVLSAFLATTYAAPSSLNARKADVSATIEVCTDANFGGSCVTIPVVSDQCIDFTGGLAFLNEAISSAVIPDGFVCFFFEEFDCADSGSSSGDEVTLQGGTFPDFEAIQGIFGSPSFNDLASSLSCSPE</sequence>
<organism evidence="2 3">
    <name type="scientific">Sphaerobolus stellatus (strain SS14)</name>
    <dbReference type="NCBI Taxonomy" id="990650"/>
    <lineage>
        <taxon>Eukaryota</taxon>
        <taxon>Fungi</taxon>
        <taxon>Dikarya</taxon>
        <taxon>Basidiomycota</taxon>
        <taxon>Agaricomycotina</taxon>
        <taxon>Agaricomycetes</taxon>
        <taxon>Phallomycetidae</taxon>
        <taxon>Geastrales</taxon>
        <taxon>Sphaerobolaceae</taxon>
        <taxon>Sphaerobolus</taxon>
    </lineage>
</organism>
<feature type="chain" id="PRO_5002215096" evidence="1">
    <location>
        <begin position="21"/>
        <end position="136"/>
    </location>
</feature>
<evidence type="ECO:0000313" key="2">
    <source>
        <dbReference type="EMBL" id="KIJ46861.1"/>
    </source>
</evidence>
<dbReference type="OrthoDB" id="2884912at2759"/>
<reference evidence="2 3" key="1">
    <citation type="submission" date="2014-06" db="EMBL/GenBank/DDBJ databases">
        <title>Evolutionary Origins and Diversification of the Mycorrhizal Mutualists.</title>
        <authorList>
            <consortium name="DOE Joint Genome Institute"/>
            <consortium name="Mycorrhizal Genomics Consortium"/>
            <person name="Kohler A."/>
            <person name="Kuo A."/>
            <person name="Nagy L.G."/>
            <person name="Floudas D."/>
            <person name="Copeland A."/>
            <person name="Barry K.W."/>
            <person name="Cichocki N."/>
            <person name="Veneault-Fourrey C."/>
            <person name="LaButti K."/>
            <person name="Lindquist E.A."/>
            <person name="Lipzen A."/>
            <person name="Lundell T."/>
            <person name="Morin E."/>
            <person name="Murat C."/>
            <person name="Riley R."/>
            <person name="Ohm R."/>
            <person name="Sun H."/>
            <person name="Tunlid A."/>
            <person name="Henrissat B."/>
            <person name="Grigoriev I.V."/>
            <person name="Hibbett D.S."/>
            <person name="Martin F."/>
        </authorList>
    </citation>
    <scope>NUCLEOTIDE SEQUENCE [LARGE SCALE GENOMIC DNA]</scope>
    <source>
        <strain evidence="2 3">SS14</strain>
    </source>
</reference>
<dbReference type="Proteomes" id="UP000054279">
    <property type="component" value="Unassembled WGS sequence"/>
</dbReference>
<evidence type="ECO:0000313" key="3">
    <source>
        <dbReference type="Proteomes" id="UP000054279"/>
    </source>
</evidence>
<protein>
    <submittedName>
        <fullName evidence="2">Uncharacterized protein</fullName>
    </submittedName>
</protein>
<keyword evidence="1" id="KW-0732">Signal</keyword>
<dbReference type="HOGENOM" id="CLU_142424_0_0_1"/>
<evidence type="ECO:0000256" key="1">
    <source>
        <dbReference type="SAM" id="SignalP"/>
    </source>
</evidence>
<feature type="signal peptide" evidence="1">
    <location>
        <begin position="1"/>
        <end position="20"/>
    </location>
</feature>
<proteinExistence type="predicted"/>
<name>A0A0C9VHT7_SPHS4</name>
<dbReference type="EMBL" id="KN837105">
    <property type="protein sequence ID" value="KIJ46861.1"/>
    <property type="molecule type" value="Genomic_DNA"/>
</dbReference>
<accession>A0A0C9VHT7</accession>
<dbReference type="AlphaFoldDB" id="A0A0C9VHT7"/>
<keyword evidence="3" id="KW-1185">Reference proteome</keyword>
<dbReference type="Gene3D" id="2.60.20.10">
    <property type="entry name" value="Crystallins"/>
    <property type="match status" value="1"/>
</dbReference>
<gene>
    <name evidence="2" type="ORF">M422DRAFT_249604</name>
</gene>